<dbReference type="Gene3D" id="3.40.50.720">
    <property type="entry name" value="NAD(P)-binding Rossmann-like Domain"/>
    <property type="match status" value="1"/>
</dbReference>
<dbReference type="SUPFAM" id="SSF69572">
    <property type="entry name" value="Activating enzymes of the ubiquitin-like proteins"/>
    <property type="match status" value="1"/>
</dbReference>
<evidence type="ECO:0000313" key="2">
    <source>
        <dbReference type="EMBL" id="AJF06477.1"/>
    </source>
</evidence>
<sequence length="291" mass="32426">MQVNDLISHEFSRNIGLLSENDMQKLLQSHVAIAGCGGVGGIHALTLARMGIGKFSLADLDEFERENISRQFGAYQSTVGRHKAEVIGEMIRDINPEAEVHLYKEGISTKNVTEFLQEADLYVDGMEFFEFDIRRLLFNTSREMGIYALTSAPLGFGGTLQVFAPDGMTFDQYFGIREGMSYEEKIAAFAVGVAPWPYQKKYMDLSKVSFKAKKGPAVAPSCTLASALVAAEVAKILCQRGKVKPVPHYIQIDLMLRKFKTSRVWGGGNNPLQRLKAWFALRMIRRSLSQG</sequence>
<dbReference type="STRING" id="483547.GSUB_07860"/>
<dbReference type="InterPro" id="IPR045886">
    <property type="entry name" value="ThiF/MoeB/HesA"/>
</dbReference>
<dbReference type="InterPro" id="IPR000594">
    <property type="entry name" value="ThiF_NAD_FAD-bd"/>
</dbReference>
<dbReference type="CDD" id="cd01483">
    <property type="entry name" value="E1_enzyme_family"/>
    <property type="match status" value="1"/>
</dbReference>
<dbReference type="KEGG" id="gsb:GSUB_07860"/>
<dbReference type="GO" id="GO:0061504">
    <property type="term" value="P:cyclic threonylcarbamoyladenosine biosynthetic process"/>
    <property type="evidence" value="ECO:0007669"/>
    <property type="project" value="TreeGrafter"/>
</dbReference>
<proteinExistence type="predicted"/>
<dbReference type="HOGENOM" id="CLU_013325_3_0_7"/>
<dbReference type="Pfam" id="PF00899">
    <property type="entry name" value="ThiF"/>
    <property type="match status" value="1"/>
</dbReference>
<dbReference type="NCBIfam" id="NF006077">
    <property type="entry name" value="PRK08223.1"/>
    <property type="match status" value="1"/>
</dbReference>
<protein>
    <submittedName>
        <fullName evidence="2">Thiamine biosynthesis protein ThiF</fullName>
    </submittedName>
</protein>
<dbReference type="InterPro" id="IPR035985">
    <property type="entry name" value="Ubiquitin-activating_enz"/>
</dbReference>
<evidence type="ECO:0000313" key="3">
    <source>
        <dbReference type="Proteomes" id="UP000035036"/>
    </source>
</evidence>
<name>A0A0B5FE93_9BACT</name>
<evidence type="ECO:0000259" key="1">
    <source>
        <dbReference type="Pfam" id="PF00899"/>
    </source>
</evidence>
<keyword evidence="3" id="KW-1185">Reference proteome</keyword>
<dbReference type="AlphaFoldDB" id="A0A0B5FE93"/>
<dbReference type="GO" id="GO:0061503">
    <property type="term" value="F:tRNA threonylcarbamoyladenosine dehydratase"/>
    <property type="evidence" value="ECO:0007669"/>
    <property type="project" value="TreeGrafter"/>
</dbReference>
<dbReference type="GO" id="GO:0008641">
    <property type="term" value="F:ubiquitin-like modifier activating enzyme activity"/>
    <property type="evidence" value="ECO:0007669"/>
    <property type="project" value="InterPro"/>
</dbReference>
<reference evidence="2 3" key="1">
    <citation type="journal article" date="2015" name="Genome Announc.">
        <title>Genomes of Geoalkalibacter ferrihydriticus Z-0531T and Geoalkalibacter subterraneus Red1T, Two Haloalkaliphilic Metal-Reducing Deltaproteobacteria.</title>
        <authorList>
            <person name="Badalamenti J.P."/>
            <person name="Krajmalnik-Brown R."/>
            <person name="Torres C.I."/>
            <person name="Bond D.R."/>
        </authorList>
    </citation>
    <scope>NUCLEOTIDE SEQUENCE [LARGE SCALE GENOMIC DNA]</scope>
    <source>
        <strain evidence="2 3">Red1</strain>
    </source>
</reference>
<feature type="domain" description="THIF-type NAD/FAD binding fold" evidence="1">
    <location>
        <begin position="11"/>
        <end position="263"/>
    </location>
</feature>
<dbReference type="OrthoDB" id="272552at2"/>
<dbReference type="EMBL" id="CP010311">
    <property type="protein sequence ID" value="AJF06477.1"/>
    <property type="molecule type" value="Genomic_DNA"/>
</dbReference>
<dbReference type="PANTHER" id="PTHR43267:SF1">
    <property type="entry name" value="TRNA THREONYLCARBAMOYLADENOSINE DEHYDRATASE"/>
    <property type="match status" value="1"/>
</dbReference>
<organism evidence="2 3">
    <name type="scientific">Geoalkalibacter subterraneus</name>
    <dbReference type="NCBI Taxonomy" id="483547"/>
    <lineage>
        <taxon>Bacteria</taxon>
        <taxon>Pseudomonadati</taxon>
        <taxon>Thermodesulfobacteriota</taxon>
        <taxon>Desulfuromonadia</taxon>
        <taxon>Desulfuromonadales</taxon>
        <taxon>Geoalkalibacteraceae</taxon>
        <taxon>Geoalkalibacter</taxon>
    </lineage>
</organism>
<accession>A0A0B5FE93</accession>
<dbReference type="PANTHER" id="PTHR43267">
    <property type="entry name" value="TRNA THREONYLCARBAMOYLADENOSINE DEHYDRATASE"/>
    <property type="match status" value="1"/>
</dbReference>
<gene>
    <name evidence="2" type="ORF">GSUB_07860</name>
</gene>
<dbReference type="RefSeq" id="WP_040200109.1">
    <property type="nucleotide sequence ID" value="NZ_CP010311.1"/>
</dbReference>
<dbReference type="Proteomes" id="UP000035036">
    <property type="component" value="Chromosome"/>
</dbReference>